<sequence>MRVLVTRPEPDAQRTAERLRAAGFEPIVLPVSRRVGDPAALEAAVSRPVCALALTSRNAARVLAEAPAAREAWHALPVFTVGEGTAAAAREAGFDDIVTSGGTGEALAATIARLGVARETAPLAYCAGRPRSVVLEGRLAAFRVPFIAIDCYAMESVRHSAQALEAMLFDGGAVEAAVFYSAESAKRFFALLRHADLSDRFAPLCIPCMSERVAAAVPERFRAAVCLAERPEEGHLLEILAAMRD</sequence>
<evidence type="ECO:0000313" key="12">
    <source>
        <dbReference type="Proteomes" id="UP000320314"/>
    </source>
</evidence>
<dbReference type="EC" id="4.2.1.75" evidence="3 9"/>
<reference evidence="11 12" key="1">
    <citation type="submission" date="2019-06" db="EMBL/GenBank/DDBJ databases">
        <authorList>
            <person name="Li M."/>
        </authorList>
    </citation>
    <scope>NUCLEOTIDE SEQUENCE [LARGE SCALE GENOMIC DNA]</scope>
    <source>
        <strain evidence="11 12">BGMRC6574</strain>
    </source>
</reference>
<evidence type="ECO:0000256" key="3">
    <source>
        <dbReference type="ARBA" id="ARBA00013109"/>
    </source>
</evidence>
<evidence type="ECO:0000256" key="5">
    <source>
        <dbReference type="ARBA" id="ARBA00023244"/>
    </source>
</evidence>
<dbReference type="InterPro" id="IPR036108">
    <property type="entry name" value="4pyrrol_syn_uPrphyn_synt_sf"/>
</dbReference>
<keyword evidence="4 9" id="KW-0456">Lyase</keyword>
<dbReference type="Gene3D" id="3.40.50.10090">
    <property type="match status" value="2"/>
</dbReference>
<dbReference type="InterPro" id="IPR003754">
    <property type="entry name" value="4pyrrol_synth_uPrphyn_synth"/>
</dbReference>
<protein>
    <recommendedName>
        <fullName evidence="7 9">Uroporphyrinogen-III synthase</fullName>
        <ecNumber evidence="3 9">4.2.1.75</ecNumber>
    </recommendedName>
</protein>
<proteinExistence type="inferred from homology"/>
<dbReference type="EMBL" id="VHLH01000019">
    <property type="protein sequence ID" value="TPW27756.1"/>
    <property type="molecule type" value="Genomic_DNA"/>
</dbReference>
<evidence type="ECO:0000256" key="7">
    <source>
        <dbReference type="ARBA" id="ARBA00040167"/>
    </source>
</evidence>
<dbReference type="GO" id="GO:0004852">
    <property type="term" value="F:uroporphyrinogen-III synthase activity"/>
    <property type="evidence" value="ECO:0007669"/>
    <property type="project" value="UniProtKB-UniRule"/>
</dbReference>
<evidence type="ECO:0000256" key="6">
    <source>
        <dbReference type="ARBA" id="ARBA00037589"/>
    </source>
</evidence>
<dbReference type="Proteomes" id="UP000320314">
    <property type="component" value="Unassembled WGS sequence"/>
</dbReference>
<organism evidence="11 12">
    <name type="scientific">Pararhizobium mangrovi</name>
    <dbReference type="NCBI Taxonomy" id="2590452"/>
    <lineage>
        <taxon>Bacteria</taxon>
        <taxon>Pseudomonadati</taxon>
        <taxon>Pseudomonadota</taxon>
        <taxon>Alphaproteobacteria</taxon>
        <taxon>Hyphomicrobiales</taxon>
        <taxon>Rhizobiaceae</taxon>
        <taxon>Rhizobium/Agrobacterium group</taxon>
        <taxon>Pararhizobium</taxon>
    </lineage>
</organism>
<feature type="domain" description="Tetrapyrrole biosynthesis uroporphyrinogen III synthase" evidence="10">
    <location>
        <begin position="14"/>
        <end position="238"/>
    </location>
</feature>
<dbReference type="AlphaFoldDB" id="A0A506U320"/>
<dbReference type="InterPro" id="IPR039793">
    <property type="entry name" value="UROS/Hem4"/>
</dbReference>
<evidence type="ECO:0000256" key="2">
    <source>
        <dbReference type="ARBA" id="ARBA00008133"/>
    </source>
</evidence>
<dbReference type="GO" id="GO:0006782">
    <property type="term" value="P:protoporphyrinogen IX biosynthetic process"/>
    <property type="evidence" value="ECO:0007669"/>
    <property type="project" value="UniProtKB-UniRule"/>
</dbReference>
<dbReference type="UniPathway" id="UPA00251">
    <property type="reaction ID" value="UER00320"/>
</dbReference>
<comment type="function">
    <text evidence="6 9">Catalyzes cyclization of the linear tetrapyrrole, hydroxymethylbilane, to the macrocyclic uroporphyrinogen III.</text>
</comment>
<evidence type="ECO:0000256" key="1">
    <source>
        <dbReference type="ARBA" id="ARBA00004772"/>
    </source>
</evidence>
<evidence type="ECO:0000256" key="9">
    <source>
        <dbReference type="RuleBase" id="RU366031"/>
    </source>
</evidence>
<dbReference type="GO" id="GO:0006780">
    <property type="term" value="P:uroporphyrinogen III biosynthetic process"/>
    <property type="evidence" value="ECO:0007669"/>
    <property type="project" value="UniProtKB-UniRule"/>
</dbReference>
<comment type="caution">
    <text evidence="11">The sequence shown here is derived from an EMBL/GenBank/DDBJ whole genome shotgun (WGS) entry which is preliminary data.</text>
</comment>
<dbReference type="Pfam" id="PF02602">
    <property type="entry name" value="HEM4"/>
    <property type="match status" value="1"/>
</dbReference>
<evidence type="ECO:0000256" key="4">
    <source>
        <dbReference type="ARBA" id="ARBA00023239"/>
    </source>
</evidence>
<dbReference type="PANTHER" id="PTHR38042">
    <property type="entry name" value="UROPORPHYRINOGEN-III SYNTHASE, CHLOROPLASTIC"/>
    <property type="match status" value="1"/>
</dbReference>
<keyword evidence="12" id="KW-1185">Reference proteome</keyword>
<dbReference type="SUPFAM" id="SSF69618">
    <property type="entry name" value="HemD-like"/>
    <property type="match status" value="1"/>
</dbReference>
<comment type="similarity">
    <text evidence="2 9">Belongs to the uroporphyrinogen-III synthase family.</text>
</comment>
<dbReference type="OrthoDB" id="7163809at2"/>
<dbReference type="CDD" id="cd06578">
    <property type="entry name" value="HemD"/>
    <property type="match status" value="1"/>
</dbReference>
<comment type="catalytic activity">
    <reaction evidence="8 9">
        <text>hydroxymethylbilane = uroporphyrinogen III + H2O</text>
        <dbReference type="Rhea" id="RHEA:18965"/>
        <dbReference type="ChEBI" id="CHEBI:15377"/>
        <dbReference type="ChEBI" id="CHEBI:57308"/>
        <dbReference type="ChEBI" id="CHEBI:57845"/>
        <dbReference type="EC" id="4.2.1.75"/>
    </reaction>
</comment>
<gene>
    <name evidence="11" type="ORF">FJU11_11005</name>
</gene>
<dbReference type="RefSeq" id="WP_141167101.1">
    <property type="nucleotide sequence ID" value="NZ_VHLH01000019.1"/>
</dbReference>
<name>A0A506U320_9HYPH</name>
<evidence type="ECO:0000313" key="11">
    <source>
        <dbReference type="EMBL" id="TPW27756.1"/>
    </source>
</evidence>
<keyword evidence="5 9" id="KW-0627">Porphyrin biosynthesis</keyword>
<evidence type="ECO:0000259" key="10">
    <source>
        <dbReference type="Pfam" id="PF02602"/>
    </source>
</evidence>
<accession>A0A506U320</accession>
<dbReference type="PANTHER" id="PTHR38042:SF1">
    <property type="entry name" value="UROPORPHYRINOGEN-III SYNTHASE, CHLOROPLASTIC"/>
    <property type="match status" value="1"/>
</dbReference>
<comment type="pathway">
    <text evidence="1 9">Porphyrin-containing compound metabolism; protoporphyrin-IX biosynthesis; coproporphyrinogen-III from 5-aminolevulinate: step 3/4.</text>
</comment>
<dbReference type="NCBIfam" id="NF006621">
    <property type="entry name" value="PRK09189.1"/>
    <property type="match status" value="1"/>
</dbReference>
<evidence type="ECO:0000256" key="8">
    <source>
        <dbReference type="ARBA" id="ARBA00048617"/>
    </source>
</evidence>